<evidence type="ECO:0000313" key="3">
    <source>
        <dbReference type="Proteomes" id="UP000807342"/>
    </source>
</evidence>
<evidence type="ECO:0000313" key="2">
    <source>
        <dbReference type="EMBL" id="KAF9444966.1"/>
    </source>
</evidence>
<reference evidence="2" key="1">
    <citation type="submission" date="2020-11" db="EMBL/GenBank/DDBJ databases">
        <authorList>
            <consortium name="DOE Joint Genome Institute"/>
            <person name="Ahrendt S."/>
            <person name="Riley R."/>
            <person name="Andreopoulos W."/>
            <person name="Labutti K."/>
            <person name="Pangilinan J."/>
            <person name="Ruiz-Duenas F.J."/>
            <person name="Barrasa J.M."/>
            <person name="Sanchez-Garcia M."/>
            <person name="Camarero S."/>
            <person name="Miyauchi S."/>
            <person name="Serrano A."/>
            <person name="Linde D."/>
            <person name="Babiker R."/>
            <person name="Drula E."/>
            <person name="Ayuso-Fernandez I."/>
            <person name="Pacheco R."/>
            <person name="Padilla G."/>
            <person name="Ferreira P."/>
            <person name="Barriuso J."/>
            <person name="Kellner H."/>
            <person name="Castanera R."/>
            <person name="Alfaro M."/>
            <person name="Ramirez L."/>
            <person name="Pisabarro A.G."/>
            <person name="Kuo A."/>
            <person name="Tritt A."/>
            <person name="Lipzen A."/>
            <person name="He G."/>
            <person name="Yan M."/>
            <person name="Ng V."/>
            <person name="Cullen D."/>
            <person name="Martin F."/>
            <person name="Rosso M.-N."/>
            <person name="Henrissat B."/>
            <person name="Hibbett D."/>
            <person name="Martinez A.T."/>
            <person name="Grigoriev I.V."/>
        </authorList>
    </citation>
    <scope>NUCLEOTIDE SEQUENCE</scope>
    <source>
        <strain evidence="2">MF-IS2</strain>
    </source>
</reference>
<evidence type="ECO:0000256" key="1">
    <source>
        <dbReference type="SAM" id="Coils"/>
    </source>
</evidence>
<proteinExistence type="predicted"/>
<feature type="non-terminal residue" evidence="2">
    <location>
        <position position="1"/>
    </location>
</feature>
<accession>A0A9P6BYB5</accession>
<name>A0A9P6BYB5_9AGAR</name>
<comment type="caution">
    <text evidence="2">The sequence shown here is derived from an EMBL/GenBank/DDBJ whole genome shotgun (WGS) entry which is preliminary data.</text>
</comment>
<dbReference type="AlphaFoldDB" id="A0A9P6BYB5"/>
<sequence>MSFLHLNNPPTDNRAALARQALTKSLDSLDSKINCLRDRLSTLSLEQRRLYASLESCRGLLSPIRRLLPEILQEIFCHCLPTAHNAVMSAEEAPLLLGRVCSRWRRVAHSTPELWASIHIVATIPPHPSSPEVRQAIALRHAVAVWLSRSGTLPLSISLISFDFDHLLCGSMTAYQTRPYFDLVAHYAHRWRSIHFTVYRFHWVEFFDRFDASEVPLLESLHINSYNNPAPQDIIPTMSKPNSILRAPRLHALSIPSYSKDIPKLGIQLQNFTGLSIKDSYLLPPREIVKILGHCPNLRTCAISTWSPPSRLGGHAPSPVEPIVAVVIPKLESLAVSGGTSIRRYTNQLLKTLVTPALRHLSIPLPPQPAGSATSEPDDICGSLSSFLRHLIDPLEELQLKSRTLAPRSIADILSLVPGLKRLSFSGCRTSSRAIQEEALPSPRAHDFVLAQLTPGNDWGGICGSQPDDQYSRTPTSLCPKLEVLHYMNAEFLDNEFLDFLRSRTIDHRQHSVSHIRMVSVHFHRREQDSAKEMDLDLRRGIEALERKTGVRVDCRYNISRPTPGPRPLQPIIMTYSPFDGLPPTVPSYQASGTGSGYHYLGF</sequence>
<dbReference type="Gene3D" id="3.80.10.10">
    <property type="entry name" value="Ribonuclease Inhibitor"/>
    <property type="match status" value="1"/>
</dbReference>
<keyword evidence="1" id="KW-0175">Coiled coil</keyword>
<evidence type="ECO:0008006" key="4">
    <source>
        <dbReference type="Google" id="ProtNLM"/>
    </source>
</evidence>
<dbReference type="EMBL" id="MU151335">
    <property type="protein sequence ID" value="KAF9444966.1"/>
    <property type="molecule type" value="Genomic_DNA"/>
</dbReference>
<dbReference type="Gene3D" id="1.20.1280.50">
    <property type="match status" value="1"/>
</dbReference>
<dbReference type="SUPFAM" id="SSF52047">
    <property type="entry name" value="RNI-like"/>
    <property type="match status" value="1"/>
</dbReference>
<organism evidence="2 3">
    <name type="scientific">Macrolepiota fuliginosa MF-IS2</name>
    <dbReference type="NCBI Taxonomy" id="1400762"/>
    <lineage>
        <taxon>Eukaryota</taxon>
        <taxon>Fungi</taxon>
        <taxon>Dikarya</taxon>
        <taxon>Basidiomycota</taxon>
        <taxon>Agaricomycotina</taxon>
        <taxon>Agaricomycetes</taxon>
        <taxon>Agaricomycetidae</taxon>
        <taxon>Agaricales</taxon>
        <taxon>Agaricineae</taxon>
        <taxon>Agaricaceae</taxon>
        <taxon>Macrolepiota</taxon>
    </lineage>
</organism>
<dbReference type="Proteomes" id="UP000807342">
    <property type="component" value="Unassembled WGS sequence"/>
</dbReference>
<dbReference type="PANTHER" id="PTHR38926:SF5">
    <property type="entry name" value="F-BOX AND LEUCINE-RICH REPEAT PROTEIN 6"/>
    <property type="match status" value="1"/>
</dbReference>
<dbReference type="InterPro" id="IPR032675">
    <property type="entry name" value="LRR_dom_sf"/>
</dbReference>
<dbReference type="PANTHER" id="PTHR38926">
    <property type="entry name" value="F-BOX DOMAIN CONTAINING PROTEIN, EXPRESSED"/>
    <property type="match status" value="1"/>
</dbReference>
<gene>
    <name evidence="2" type="ORF">P691DRAFT_806405</name>
</gene>
<dbReference type="OrthoDB" id="3221235at2759"/>
<keyword evidence="3" id="KW-1185">Reference proteome</keyword>
<feature type="coiled-coil region" evidence="1">
    <location>
        <begin position="19"/>
        <end position="46"/>
    </location>
</feature>
<protein>
    <recommendedName>
        <fullName evidence="4">F-box domain-containing protein</fullName>
    </recommendedName>
</protein>